<gene>
    <name evidence="2" type="ORF">CWD77_11685</name>
</gene>
<evidence type="ECO:0000313" key="2">
    <source>
        <dbReference type="EMBL" id="PKD43269.1"/>
    </source>
</evidence>
<evidence type="ECO:0000256" key="1">
    <source>
        <dbReference type="SAM" id="Phobius"/>
    </source>
</evidence>
<accession>A0A2N0VGG9</accession>
<name>A0A2N0VGG9_9BACT</name>
<comment type="caution">
    <text evidence="2">The sequence shown here is derived from an EMBL/GenBank/DDBJ whole genome shotgun (WGS) entry which is preliminary data.</text>
</comment>
<dbReference type="Proteomes" id="UP000233398">
    <property type="component" value="Unassembled WGS sequence"/>
</dbReference>
<organism evidence="2 3">
    <name type="scientific">Rhodohalobacter barkolensis</name>
    <dbReference type="NCBI Taxonomy" id="2053187"/>
    <lineage>
        <taxon>Bacteria</taxon>
        <taxon>Pseudomonadati</taxon>
        <taxon>Balneolota</taxon>
        <taxon>Balneolia</taxon>
        <taxon>Balneolales</taxon>
        <taxon>Balneolaceae</taxon>
        <taxon>Rhodohalobacter</taxon>
    </lineage>
</organism>
<feature type="transmembrane region" description="Helical" evidence="1">
    <location>
        <begin position="59"/>
        <end position="78"/>
    </location>
</feature>
<keyword evidence="1" id="KW-0472">Membrane</keyword>
<keyword evidence="3" id="KW-1185">Reference proteome</keyword>
<proteinExistence type="predicted"/>
<dbReference type="RefSeq" id="WP_101073743.1">
    <property type="nucleotide sequence ID" value="NZ_PISP01000003.1"/>
</dbReference>
<protein>
    <recommendedName>
        <fullName evidence="4">CDP-glycerol--glycerophosphate glycerophosphotransferase</fullName>
    </recommendedName>
</protein>
<evidence type="ECO:0008006" key="4">
    <source>
        <dbReference type="Google" id="ProtNLM"/>
    </source>
</evidence>
<evidence type="ECO:0000313" key="3">
    <source>
        <dbReference type="Proteomes" id="UP000233398"/>
    </source>
</evidence>
<dbReference type="Gene3D" id="3.40.50.12580">
    <property type="match status" value="1"/>
</dbReference>
<dbReference type="InterPro" id="IPR043148">
    <property type="entry name" value="TagF_C"/>
</dbReference>
<keyword evidence="1" id="KW-1133">Transmembrane helix</keyword>
<sequence length="342" mass="40985">MINWLVKKITGKQIVFVHRHRNTIPIIEDNQNRYIFFDPGFIWKSMGIVGKQNKLRYRLMYLFLSLVKPVWIISFNWLDKLESLYLVWANDHQRQFIVVQHGIYYGGIMRDIQEKYIKCNIMLVWSDYFRKMFLKNNPKKEFRCISFGNPVYNQYNRKCIEYSENPGDRILLVPSLTKGHRLEILNKLIENLLHLDFEVTIKEHYLQSRETKPILTEGCIKTEGDDFHLYRLVRSQKYDVVITDVSTAMTDSIFFKNRVIYFSPEFDGIDYNDNVYEEYLPNIAHSFDQLRSRSELFSHIDLEAQEQLLKRLVKTEHLSNDLAQLTENRDIKDYKLNNLEID</sequence>
<dbReference type="OrthoDB" id="1523225at2"/>
<keyword evidence="1" id="KW-0812">Transmembrane</keyword>
<dbReference type="EMBL" id="PISP01000003">
    <property type="protein sequence ID" value="PKD43269.1"/>
    <property type="molecule type" value="Genomic_DNA"/>
</dbReference>
<reference evidence="2 3" key="1">
    <citation type="submission" date="2017-11" db="EMBL/GenBank/DDBJ databases">
        <title>Rhodohalobacter 15182 sp. nov., isolated from a salt lake.</title>
        <authorList>
            <person name="Han S."/>
        </authorList>
    </citation>
    <scope>NUCLEOTIDE SEQUENCE [LARGE SCALE GENOMIC DNA]</scope>
    <source>
        <strain evidence="2 3">15182</strain>
    </source>
</reference>
<dbReference type="AlphaFoldDB" id="A0A2N0VGG9"/>